<gene>
    <name evidence="2" type="ORF">DTER00134_LOCUS22402</name>
</gene>
<organism evidence="2">
    <name type="scientific">Dunaliella tertiolecta</name>
    <name type="common">Green alga</name>
    <dbReference type="NCBI Taxonomy" id="3047"/>
    <lineage>
        <taxon>Eukaryota</taxon>
        <taxon>Viridiplantae</taxon>
        <taxon>Chlorophyta</taxon>
        <taxon>core chlorophytes</taxon>
        <taxon>Chlorophyceae</taxon>
        <taxon>CS clade</taxon>
        <taxon>Chlamydomonadales</taxon>
        <taxon>Dunaliellaceae</taxon>
        <taxon>Dunaliella</taxon>
    </lineage>
</organism>
<feature type="region of interest" description="Disordered" evidence="1">
    <location>
        <begin position="232"/>
        <end position="267"/>
    </location>
</feature>
<feature type="compositionally biased region" description="Polar residues" evidence="1">
    <location>
        <begin position="247"/>
        <end position="258"/>
    </location>
</feature>
<evidence type="ECO:0000256" key="1">
    <source>
        <dbReference type="SAM" id="MobiDB-lite"/>
    </source>
</evidence>
<dbReference type="AlphaFoldDB" id="A0A7S3VUF7"/>
<evidence type="ECO:0000313" key="2">
    <source>
        <dbReference type="EMBL" id="CAE0507325.1"/>
    </source>
</evidence>
<protein>
    <submittedName>
        <fullName evidence="2">Uncharacterized protein</fullName>
    </submittedName>
</protein>
<name>A0A7S3VUF7_DUNTE</name>
<feature type="compositionally biased region" description="Low complexity" evidence="1">
    <location>
        <begin position="232"/>
        <end position="246"/>
    </location>
</feature>
<reference evidence="2" key="1">
    <citation type="submission" date="2021-01" db="EMBL/GenBank/DDBJ databases">
        <authorList>
            <person name="Corre E."/>
            <person name="Pelletier E."/>
            <person name="Niang G."/>
            <person name="Scheremetjew M."/>
            <person name="Finn R."/>
            <person name="Kale V."/>
            <person name="Holt S."/>
            <person name="Cochrane G."/>
            <person name="Meng A."/>
            <person name="Brown T."/>
            <person name="Cohen L."/>
        </authorList>
    </citation>
    <scope>NUCLEOTIDE SEQUENCE</scope>
    <source>
        <strain evidence="2">CCMP1320</strain>
    </source>
</reference>
<dbReference type="EMBL" id="HBIP01037041">
    <property type="protein sequence ID" value="CAE0507325.1"/>
    <property type="molecule type" value="Transcribed_RNA"/>
</dbReference>
<proteinExistence type="predicted"/>
<feature type="region of interest" description="Disordered" evidence="1">
    <location>
        <begin position="1"/>
        <end position="46"/>
    </location>
</feature>
<sequence>MSDTNCEAGLKRARPSSSYDEEEDESEQLCLPGSSEHGKSPDDAILSGGVYRGTQIPVNGWFAPCSFCRVWTAHCTTTEVLCASIAKAQILRCAEVPCCRRCEVGLVQQQHKERKARAQKGSLLFLSSHQAMPGAPSALPPAADEQPFEVLIPPHVRSSCCCSSQQVSAHCAKPGNSNPPEQQGTAGSQELFLQKGCELTRKPSTSGSSFCPSQSCASSFCPGVEISSAAGARCGGAPPASSSSVSLEQQDMAPQQQAVRRVKQRLC</sequence>
<accession>A0A7S3VUF7</accession>